<keyword evidence="1" id="KW-0547">Nucleotide-binding</keyword>
<dbReference type="PIRSF" id="PIRSF037527">
    <property type="entry name" value="Small_GTPase_Tem1"/>
    <property type="match status" value="1"/>
</dbReference>
<dbReference type="PRINTS" id="PR00449">
    <property type="entry name" value="RASTRNSFRMNG"/>
</dbReference>
<dbReference type="SMART" id="SM00175">
    <property type="entry name" value="RAB"/>
    <property type="match status" value="1"/>
</dbReference>
<dbReference type="FunFam" id="3.40.50.300:FF:000927">
    <property type="entry name" value="Septum-promoting GTP-binding protein 1"/>
    <property type="match status" value="1"/>
</dbReference>
<dbReference type="Proteomes" id="UP000593564">
    <property type="component" value="Unassembled WGS sequence"/>
</dbReference>
<protein>
    <recommendedName>
        <fullName evidence="4">Septum-promoting GTP-binding protein 1</fullName>
    </recommendedName>
</protein>
<gene>
    <name evidence="2" type="ORF">HYC85_014414</name>
</gene>
<dbReference type="GO" id="GO:0003924">
    <property type="term" value="F:GTPase activity"/>
    <property type="evidence" value="ECO:0007669"/>
    <property type="project" value="InterPro"/>
</dbReference>
<dbReference type="AlphaFoldDB" id="A0A7J7H7D0"/>
<proteinExistence type="predicted"/>
<dbReference type="Pfam" id="PF00071">
    <property type="entry name" value="Ras"/>
    <property type="match status" value="1"/>
</dbReference>
<dbReference type="InterPro" id="IPR001806">
    <property type="entry name" value="Small_GTPase"/>
</dbReference>
<dbReference type="InterPro" id="IPR027417">
    <property type="entry name" value="P-loop_NTPase"/>
</dbReference>
<dbReference type="PANTHER" id="PTHR47978">
    <property type="match status" value="1"/>
</dbReference>
<reference evidence="2 3" key="2">
    <citation type="submission" date="2020-07" db="EMBL/GenBank/DDBJ databases">
        <title>Genome assembly of wild tea tree DASZ reveals pedigree and selection history of tea varieties.</title>
        <authorList>
            <person name="Zhang W."/>
        </authorList>
    </citation>
    <scope>NUCLEOTIDE SEQUENCE [LARGE SCALE GENOMIC DNA]</scope>
    <source>
        <strain evidence="3">cv. G240</strain>
        <tissue evidence="2">Leaf</tissue>
    </source>
</reference>
<dbReference type="Gene3D" id="3.40.50.300">
    <property type="entry name" value="P-loop containing nucleotide triphosphate hydrolases"/>
    <property type="match status" value="1"/>
</dbReference>
<dbReference type="GO" id="GO:0005525">
    <property type="term" value="F:GTP binding"/>
    <property type="evidence" value="ECO:0007669"/>
    <property type="project" value="InterPro"/>
</dbReference>
<evidence type="ECO:0000313" key="2">
    <source>
        <dbReference type="EMBL" id="KAF5948457.1"/>
    </source>
</evidence>
<name>A0A7J7H7D0_CAMSI</name>
<dbReference type="SUPFAM" id="SSF52540">
    <property type="entry name" value="P-loop containing nucleoside triphosphate hydrolases"/>
    <property type="match status" value="1"/>
</dbReference>
<dbReference type="InterPro" id="IPR017231">
    <property type="entry name" value="Small_GTPase_Tem1/Spg1"/>
</dbReference>
<accession>A0A7J7H7D0</accession>
<evidence type="ECO:0008006" key="4">
    <source>
        <dbReference type="Google" id="ProtNLM"/>
    </source>
</evidence>
<dbReference type="PROSITE" id="PS51419">
    <property type="entry name" value="RAB"/>
    <property type="match status" value="1"/>
</dbReference>
<dbReference type="EMBL" id="JACBKZ010000006">
    <property type="protein sequence ID" value="KAF5948457.1"/>
    <property type="molecule type" value="Genomic_DNA"/>
</dbReference>
<reference evidence="3" key="1">
    <citation type="journal article" date="2020" name="Nat. Commun.">
        <title>Genome assembly of wild tea tree DASZ reveals pedigree and selection history of tea varieties.</title>
        <authorList>
            <person name="Zhang W."/>
            <person name="Zhang Y."/>
            <person name="Qiu H."/>
            <person name="Guo Y."/>
            <person name="Wan H."/>
            <person name="Zhang X."/>
            <person name="Scossa F."/>
            <person name="Alseekh S."/>
            <person name="Zhang Q."/>
            <person name="Wang P."/>
            <person name="Xu L."/>
            <person name="Schmidt M.H."/>
            <person name="Jia X."/>
            <person name="Li D."/>
            <person name="Zhu A."/>
            <person name="Guo F."/>
            <person name="Chen W."/>
            <person name="Ni D."/>
            <person name="Usadel B."/>
            <person name="Fernie A.R."/>
            <person name="Wen W."/>
        </authorList>
    </citation>
    <scope>NUCLEOTIDE SEQUENCE [LARGE SCALE GENOMIC DNA]</scope>
    <source>
        <strain evidence="3">cv. G240</strain>
    </source>
</reference>
<organism evidence="2 3">
    <name type="scientific">Camellia sinensis</name>
    <name type="common">Tea plant</name>
    <name type="synonym">Thea sinensis</name>
    <dbReference type="NCBI Taxonomy" id="4442"/>
    <lineage>
        <taxon>Eukaryota</taxon>
        <taxon>Viridiplantae</taxon>
        <taxon>Streptophyta</taxon>
        <taxon>Embryophyta</taxon>
        <taxon>Tracheophyta</taxon>
        <taxon>Spermatophyta</taxon>
        <taxon>Magnoliopsida</taxon>
        <taxon>eudicotyledons</taxon>
        <taxon>Gunneridae</taxon>
        <taxon>Pentapetalae</taxon>
        <taxon>asterids</taxon>
        <taxon>Ericales</taxon>
        <taxon>Theaceae</taxon>
        <taxon>Camellia</taxon>
    </lineage>
</organism>
<keyword evidence="3" id="KW-1185">Reference proteome</keyword>
<evidence type="ECO:0000256" key="1">
    <source>
        <dbReference type="ARBA" id="ARBA00022741"/>
    </source>
</evidence>
<comment type="caution">
    <text evidence="2">The sequence shown here is derived from an EMBL/GenBank/DDBJ whole genome shotgun (WGS) entry which is preliminary data.</text>
</comment>
<sequence length="272" mass="31017">MTSKPRRRMFRLGRRRFLRRVFILRRCLRFLWNRILTCTLGKSALYRQLPRIAMSSPSLVAVESGFGSGDTGSRCFDQGRDSGDLVALKICLLGDCRIGKTSFLTKYVGREREEQGFQMTGLNQMDKTLCVRGARIAYSIWEVGGDETCQNHVPIACKDSVAILFMFDLTSRCTLNSVIGWYQKARKWNKTAVPVLIGTKFDEFVQLPIDLQWAIASQARAYAKAMNATLFFSSATYNINVNKVFKFITAKLFNLPWSLQRNLTIGEPMIDF</sequence>
<evidence type="ECO:0000313" key="3">
    <source>
        <dbReference type="Proteomes" id="UP000593564"/>
    </source>
</evidence>